<sequence>MSADDFQTKYSSVMETMLKSAVAETRKLFEAMVDELKAEISKLKAENDDLRTKYKQLNKANDQVPVNARTREPLRGLSGSFEKRDTATQCEFRIQCCTS</sequence>
<evidence type="ECO:0000313" key="3">
    <source>
        <dbReference type="RefSeq" id="XP_055361630.1"/>
    </source>
</evidence>
<evidence type="ECO:0000313" key="2">
    <source>
        <dbReference type="Proteomes" id="UP000515150"/>
    </source>
</evidence>
<dbReference type="AlphaFoldDB" id="A0A9W2XJ26"/>
<organism evidence="2 3">
    <name type="scientific">Betta splendens</name>
    <name type="common">Siamese fighting fish</name>
    <dbReference type="NCBI Taxonomy" id="158456"/>
    <lineage>
        <taxon>Eukaryota</taxon>
        <taxon>Metazoa</taxon>
        <taxon>Chordata</taxon>
        <taxon>Craniata</taxon>
        <taxon>Vertebrata</taxon>
        <taxon>Euteleostomi</taxon>
        <taxon>Actinopterygii</taxon>
        <taxon>Neopterygii</taxon>
        <taxon>Teleostei</taxon>
        <taxon>Neoteleostei</taxon>
        <taxon>Acanthomorphata</taxon>
        <taxon>Anabantaria</taxon>
        <taxon>Anabantiformes</taxon>
        <taxon>Anabantoidei</taxon>
        <taxon>Osphronemidae</taxon>
        <taxon>Betta</taxon>
    </lineage>
</organism>
<dbReference type="RefSeq" id="XP_055361630.1">
    <property type="nucleotide sequence ID" value="XM_055505655.1"/>
</dbReference>
<gene>
    <name evidence="3" type="primary">LOC114849187</name>
</gene>
<name>A0A9W2XJ26_BETSP</name>
<feature type="coiled-coil region" evidence="1">
    <location>
        <begin position="26"/>
        <end position="63"/>
    </location>
</feature>
<dbReference type="Proteomes" id="UP000515150">
    <property type="component" value="Chromosome 1"/>
</dbReference>
<keyword evidence="2" id="KW-1185">Reference proteome</keyword>
<protein>
    <submittedName>
        <fullName evidence="3">Uncharacterized protein LOC114849187 isoform X2</fullName>
    </submittedName>
</protein>
<dbReference type="SUPFAM" id="SSF160459">
    <property type="entry name" value="BLRF2-like"/>
    <property type="match status" value="1"/>
</dbReference>
<reference evidence="3" key="1">
    <citation type="submission" date="2025-08" db="UniProtKB">
        <authorList>
            <consortium name="RefSeq"/>
        </authorList>
    </citation>
    <scope>IDENTIFICATION</scope>
</reference>
<proteinExistence type="predicted"/>
<accession>A0A9W2XJ26</accession>
<dbReference type="GeneID" id="114849187"/>
<evidence type="ECO:0000256" key="1">
    <source>
        <dbReference type="SAM" id="Coils"/>
    </source>
</evidence>
<keyword evidence="1" id="KW-0175">Coiled coil</keyword>